<dbReference type="EnsemblMetazoa" id="XM_014386015.2">
    <property type="protein sequence ID" value="XP_014241501.1"/>
    <property type="gene ID" value="LOC106662169"/>
</dbReference>
<keyword evidence="2" id="KW-1185">Reference proteome</keyword>
<name>A0A8I6RCN8_CIMLE</name>
<accession>A0A8I6RCN8</accession>
<protein>
    <submittedName>
        <fullName evidence="1">Uncharacterized protein</fullName>
    </submittedName>
</protein>
<proteinExistence type="predicted"/>
<evidence type="ECO:0000313" key="1">
    <source>
        <dbReference type="EnsemblMetazoa" id="XP_014241501.1"/>
    </source>
</evidence>
<sequence>MNYYIERDARTKSQNYSKREVEAWSSSEAIAGLESYESIKHFSDVEKIGETPDFKMSHHAFQLSNGAALFENGAIKVTAELNSEPGGTTLQESCTTDVQQQSLLLRSV</sequence>
<dbReference type="AlphaFoldDB" id="A0A8I6RCN8"/>
<organism evidence="1 2">
    <name type="scientific">Cimex lectularius</name>
    <name type="common">Bed bug</name>
    <name type="synonym">Acanthia lectularia</name>
    <dbReference type="NCBI Taxonomy" id="79782"/>
    <lineage>
        <taxon>Eukaryota</taxon>
        <taxon>Metazoa</taxon>
        <taxon>Ecdysozoa</taxon>
        <taxon>Arthropoda</taxon>
        <taxon>Hexapoda</taxon>
        <taxon>Insecta</taxon>
        <taxon>Pterygota</taxon>
        <taxon>Neoptera</taxon>
        <taxon>Paraneoptera</taxon>
        <taxon>Hemiptera</taxon>
        <taxon>Heteroptera</taxon>
        <taxon>Panheteroptera</taxon>
        <taxon>Cimicomorpha</taxon>
        <taxon>Cimicidae</taxon>
        <taxon>Cimex</taxon>
    </lineage>
</organism>
<reference evidence="1" key="1">
    <citation type="submission" date="2022-01" db="UniProtKB">
        <authorList>
            <consortium name="EnsemblMetazoa"/>
        </authorList>
    </citation>
    <scope>IDENTIFICATION</scope>
</reference>
<dbReference type="Proteomes" id="UP000494040">
    <property type="component" value="Unassembled WGS sequence"/>
</dbReference>
<dbReference type="RefSeq" id="XP_014241501.1">
    <property type="nucleotide sequence ID" value="XM_014386015.2"/>
</dbReference>
<evidence type="ECO:0000313" key="2">
    <source>
        <dbReference type="Proteomes" id="UP000494040"/>
    </source>
</evidence>
<dbReference type="GeneID" id="106662169"/>
<dbReference type="KEGG" id="clec:106662169"/>